<feature type="region of interest" description="Disordered" evidence="1">
    <location>
        <begin position="611"/>
        <end position="735"/>
    </location>
</feature>
<dbReference type="AlphaFoldDB" id="A0A316V9D8"/>
<feature type="compositionally biased region" description="Low complexity" evidence="1">
    <location>
        <begin position="204"/>
        <end position="221"/>
    </location>
</feature>
<dbReference type="EMBL" id="KZ819606">
    <property type="protein sequence ID" value="PWN32095.1"/>
    <property type="molecule type" value="Genomic_DNA"/>
</dbReference>
<feature type="region of interest" description="Disordered" evidence="1">
    <location>
        <begin position="267"/>
        <end position="292"/>
    </location>
</feature>
<evidence type="ECO:0000313" key="4">
    <source>
        <dbReference type="Proteomes" id="UP000245771"/>
    </source>
</evidence>
<feature type="compositionally biased region" description="Low complexity" evidence="1">
    <location>
        <begin position="355"/>
        <end position="369"/>
    </location>
</feature>
<dbReference type="SMART" id="SM00233">
    <property type="entry name" value="PH"/>
    <property type="match status" value="1"/>
</dbReference>
<feature type="region of interest" description="Disordered" evidence="1">
    <location>
        <begin position="529"/>
        <end position="571"/>
    </location>
</feature>
<dbReference type="Proteomes" id="UP000245771">
    <property type="component" value="Unassembled WGS sequence"/>
</dbReference>
<feature type="region of interest" description="Disordered" evidence="1">
    <location>
        <begin position="341"/>
        <end position="375"/>
    </location>
</feature>
<feature type="compositionally biased region" description="Basic and acidic residues" evidence="1">
    <location>
        <begin position="635"/>
        <end position="644"/>
    </location>
</feature>
<dbReference type="GeneID" id="37024768"/>
<accession>A0A316V9D8</accession>
<feature type="compositionally biased region" description="Polar residues" evidence="1">
    <location>
        <begin position="668"/>
        <end position="678"/>
    </location>
</feature>
<proteinExistence type="predicted"/>
<feature type="compositionally biased region" description="Basic and acidic residues" evidence="1">
    <location>
        <begin position="651"/>
        <end position="667"/>
    </location>
</feature>
<feature type="domain" description="PH" evidence="2">
    <location>
        <begin position="9"/>
        <end position="342"/>
    </location>
</feature>
<dbReference type="InterPro" id="IPR001849">
    <property type="entry name" value="PH_domain"/>
</dbReference>
<feature type="region of interest" description="Disordered" evidence="1">
    <location>
        <begin position="106"/>
        <end position="238"/>
    </location>
</feature>
<protein>
    <recommendedName>
        <fullName evidence="2">PH domain-containing protein</fullName>
    </recommendedName>
</protein>
<keyword evidence="4" id="KW-1185">Reference proteome</keyword>
<dbReference type="RefSeq" id="XP_025352397.1">
    <property type="nucleotide sequence ID" value="XM_025502987.1"/>
</dbReference>
<feature type="compositionally biased region" description="Low complexity" evidence="1">
    <location>
        <begin position="165"/>
        <end position="178"/>
    </location>
</feature>
<evidence type="ECO:0000259" key="2">
    <source>
        <dbReference type="SMART" id="SM00233"/>
    </source>
</evidence>
<evidence type="ECO:0000256" key="1">
    <source>
        <dbReference type="SAM" id="MobiDB-lite"/>
    </source>
</evidence>
<feature type="compositionally biased region" description="Polar residues" evidence="1">
    <location>
        <begin position="558"/>
        <end position="571"/>
    </location>
</feature>
<sequence length="766" mass="83307">MVLSVEGLPTIEGFLSLPDSGINNSSTDSNQYLSQCSSWTTRWCILLNGALHVYAKRVHANEMSMPRAMNIIPLTTYQQLKVSGDYENSEWDLTLSGTLPKINIATPTPSGSMDNCAASPSTSKTLPRSATSGSLSAMFMRFGSGSTPSKSPKHDQRSYSPSEDTLNTTSTSTASPSSCRPVSRGSSVTSFAPSSFNRHASLFNTTGSRNGSRRNSGSNGTLSPVVQSNDEIPEKRTWGRLSSRSRKLYNFVTSGLPSSSSNLAAELRRESGNQQQPLPSPTSPCSPTSQFWSRSSLQSFSSSRSPSIAQQEDPAQFLTLRAPDATSMVRWAEAISTSLNNETPVIPKDPSLSQPIRPSTSRSRRTPLTEVAETFSSTVRPTIQGRRSLSSGSIFAIMAPSSNQEIETLKDRKSPTSPRSDFSVRAARSSADLLSSSRDNSSSSPTSYSFARQASSSPSEPRYSTSTNTTMASPPMVERILPPEEIIATIDRLRSERANNTQGLGLTGIQMDSHNTSIYRSEQKTLKTSKSAMGHLNSRQSRPSTSPAFSDAGFMPPSFNSTNRISEDQQSFTSHRGANMEAASAAAIAIISKQTAESEIGSPQLLRENIAESPSMVSRSLPVPPRKSRSFLALDQKRESDLPRLMRTHSPKKEMRVKTELTDEKSNEQFSLPPSSSDLLRKSDGLDSPSSPTNTNVLRENNESSKNTPKNTTNNNNNGTTTNNKKSYNLAKSAKMQKRISRSLELGNEDFITRSSTNKENMVVII</sequence>
<feature type="compositionally biased region" description="Polar residues" evidence="1">
    <location>
        <begin position="688"/>
        <end position="699"/>
    </location>
</feature>
<feature type="compositionally biased region" description="Low complexity" evidence="1">
    <location>
        <begin position="423"/>
        <end position="467"/>
    </location>
</feature>
<feature type="compositionally biased region" description="Polar residues" evidence="1">
    <location>
        <begin position="529"/>
        <end position="548"/>
    </location>
</feature>
<feature type="compositionally biased region" description="Polar residues" evidence="1">
    <location>
        <begin position="106"/>
        <end position="135"/>
    </location>
</feature>
<reference evidence="3 4" key="1">
    <citation type="journal article" date="2018" name="Mol. Biol. Evol.">
        <title>Broad Genomic Sampling Reveals a Smut Pathogenic Ancestry of the Fungal Clade Ustilaginomycotina.</title>
        <authorList>
            <person name="Kijpornyongpan T."/>
            <person name="Mondo S.J."/>
            <person name="Barry K."/>
            <person name="Sandor L."/>
            <person name="Lee J."/>
            <person name="Lipzen A."/>
            <person name="Pangilinan J."/>
            <person name="LaButti K."/>
            <person name="Hainaut M."/>
            <person name="Henrissat B."/>
            <person name="Grigoriev I.V."/>
            <person name="Spatafora J.W."/>
            <person name="Aime M.C."/>
        </authorList>
    </citation>
    <scope>NUCLEOTIDE SEQUENCE [LARGE SCALE GENOMIC DNA]</scope>
    <source>
        <strain evidence="3 4">MCA 3882</strain>
    </source>
</reference>
<feature type="compositionally biased region" description="Polar residues" evidence="1">
    <location>
        <begin position="184"/>
        <end position="198"/>
    </location>
</feature>
<feature type="compositionally biased region" description="Low complexity" evidence="1">
    <location>
        <begin position="704"/>
        <end position="729"/>
    </location>
</feature>
<evidence type="ECO:0000313" key="3">
    <source>
        <dbReference type="EMBL" id="PWN32095.1"/>
    </source>
</evidence>
<name>A0A316V9D8_9BASI</name>
<gene>
    <name evidence="3" type="ORF">FA14DRAFT_84866</name>
</gene>
<feature type="region of interest" description="Disordered" evidence="1">
    <location>
        <begin position="405"/>
        <end position="480"/>
    </location>
</feature>
<organism evidence="3 4">
    <name type="scientific">Meira miltonrushii</name>
    <dbReference type="NCBI Taxonomy" id="1280837"/>
    <lineage>
        <taxon>Eukaryota</taxon>
        <taxon>Fungi</taxon>
        <taxon>Dikarya</taxon>
        <taxon>Basidiomycota</taxon>
        <taxon>Ustilaginomycotina</taxon>
        <taxon>Exobasidiomycetes</taxon>
        <taxon>Exobasidiales</taxon>
        <taxon>Brachybasidiaceae</taxon>
        <taxon>Meira</taxon>
    </lineage>
</organism>
<dbReference type="InParanoid" id="A0A316V9D8"/>